<organism evidence="3 4">
    <name type="scientific">Hibiscus syriacus</name>
    <name type="common">Rose of Sharon</name>
    <dbReference type="NCBI Taxonomy" id="106335"/>
    <lineage>
        <taxon>Eukaryota</taxon>
        <taxon>Viridiplantae</taxon>
        <taxon>Streptophyta</taxon>
        <taxon>Embryophyta</taxon>
        <taxon>Tracheophyta</taxon>
        <taxon>Spermatophyta</taxon>
        <taxon>Magnoliopsida</taxon>
        <taxon>eudicotyledons</taxon>
        <taxon>Gunneridae</taxon>
        <taxon>Pentapetalae</taxon>
        <taxon>rosids</taxon>
        <taxon>malvids</taxon>
        <taxon>Malvales</taxon>
        <taxon>Malvaceae</taxon>
        <taxon>Malvoideae</taxon>
        <taxon>Hibiscus</taxon>
    </lineage>
</organism>
<dbReference type="PANTHER" id="PTHR43096:SF61">
    <property type="entry name" value="CHAPERONE DNAJ-DOMAIN SUPERFAMILY PROTEIN"/>
    <property type="match status" value="1"/>
</dbReference>
<dbReference type="SMART" id="SM00271">
    <property type="entry name" value="DnaJ"/>
    <property type="match status" value="1"/>
</dbReference>
<dbReference type="AlphaFoldDB" id="A0A6A2ZYF7"/>
<dbReference type="Proteomes" id="UP000436088">
    <property type="component" value="Unassembled WGS sequence"/>
</dbReference>
<dbReference type="InterPro" id="IPR018253">
    <property type="entry name" value="DnaJ_domain_CS"/>
</dbReference>
<dbReference type="GO" id="GO:0051082">
    <property type="term" value="F:unfolded protein binding"/>
    <property type="evidence" value="ECO:0007669"/>
    <property type="project" value="TreeGrafter"/>
</dbReference>
<dbReference type="InterPro" id="IPR036869">
    <property type="entry name" value="J_dom_sf"/>
</dbReference>
<evidence type="ECO:0000313" key="3">
    <source>
        <dbReference type="EMBL" id="KAE8697020.1"/>
    </source>
</evidence>
<reference evidence="3" key="1">
    <citation type="submission" date="2019-09" db="EMBL/GenBank/DDBJ databases">
        <title>Draft genome information of white flower Hibiscus syriacus.</title>
        <authorList>
            <person name="Kim Y.-M."/>
        </authorList>
    </citation>
    <scope>NUCLEOTIDE SEQUENCE [LARGE SCALE GENOMIC DNA]</scope>
    <source>
        <strain evidence="3">YM2019G1</strain>
    </source>
</reference>
<feature type="compositionally biased region" description="Basic and acidic residues" evidence="1">
    <location>
        <begin position="378"/>
        <end position="388"/>
    </location>
</feature>
<dbReference type="PRINTS" id="PR00625">
    <property type="entry name" value="JDOMAIN"/>
</dbReference>
<gene>
    <name evidence="3" type="ORF">F3Y22_tig00110634pilonHSYRG00016</name>
</gene>
<dbReference type="Pfam" id="PF00226">
    <property type="entry name" value="DnaJ"/>
    <property type="match status" value="1"/>
</dbReference>
<evidence type="ECO:0000313" key="4">
    <source>
        <dbReference type="Proteomes" id="UP000436088"/>
    </source>
</evidence>
<feature type="region of interest" description="Disordered" evidence="1">
    <location>
        <begin position="359"/>
        <end position="388"/>
    </location>
</feature>
<dbReference type="GO" id="GO:0042026">
    <property type="term" value="P:protein refolding"/>
    <property type="evidence" value="ECO:0007669"/>
    <property type="project" value="TreeGrafter"/>
</dbReference>
<feature type="domain" description="J" evidence="2">
    <location>
        <begin position="35"/>
        <end position="111"/>
    </location>
</feature>
<dbReference type="PROSITE" id="PS50076">
    <property type="entry name" value="DNAJ_2"/>
    <property type="match status" value="1"/>
</dbReference>
<dbReference type="PANTHER" id="PTHR43096">
    <property type="entry name" value="DNAJ HOMOLOG 1, MITOCHONDRIAL-RELATED"/>
    <property type="match status" value="1"/>
</dbReference>
<dbReference type="InterPro" id="IPR001623">
    <property type="entry name" value="DnaJ_domain"/>
</dbReference>
<dbReference type="GO" id="GO:0005737">
    <property type="term" value="C:cytoplasm"/>
    <property type="evidence" value="ECO:0007669"/>
    <property type="project" value="TreeGrafter"/>
</dbReference>
<protein>
    <submittedName>
        <fullName evidence="3">DnaJ-like protein subfamily B member 9-like isoform X3</fullName>
    </submittedName>
</protein>
<proteinExistence type="predicted"/>
<dbReference type="CDD" id="cd06257">
    <property type="entry name" value="DnaJ"/>
    <property type="match status" value="1"/>
</dbReference>
<accession>A0A6A2ZYF7</accession>
<dbReference type="PROSITE" id="PS00636">
    <property type="entry name" value="DNAJ_1"/>
    <property type="match status" value="1"/>
</dbReference>
<keyword evidence="4" id="KW-1185">Reference proteome</keyword>
<name>A0A6A2ZYF7_HIBSY</name>
<feature type="compositionally biased region" description="Polar residues" evidence="1">
    <location>
        <begin position="114"/>
        <end position="132"/>
    </location>
</feature>
<sequence length="388" mass="45154">MNTHGLYRSLTPNALIFSPFFSPRSFLTVQKQANLSIPISGIAKAVALALLQDRLHNFFLDEIKRAYRKLALKCHPDVNKEANAQEKFMRIKHAYNTLLNSESRRRYSPCRGGNRTSDFSYSGTQRSQSSNTQDEEFYGFGNFLRDVQITLEDFFRDLQEEFRNWEASASQEKPKSLWEELAAIGEEFVEFLEKDLNVSDDEAEENSRNDCSNLEKTGSGFQNEANKYVHLNHRTLLQDEGHLIIGEDLCLVHFADHHFLLRVDFLLLTVIFLLSPVHLKHAKVVESSPMRKRRELTAHDVANFTNVAMEGLIILATVWIRFLKEATNAELSKWKIENVKGLRVMKLLKMKLRTWRETKRMRKEEKRSRKGEKRRRRVTEERTACSIA</sequence>
<comment type="caution">
    <text evidence="3">The sequence shown here is derived from an EMBL/GenBank/DDBJ whole genome shotgun (WGS) entry which is preliminary data.</text>
</comment>
<feature type="region of interest" description="Disordered" evidence="1">
    <location>
        <begin position="105"/>
        <end position="133"/>
    </location>
</feature>
<evidence type="ECO:0000259" key="2">
    <source>
        <dbReference type="PROSITE" id="PS50076"/>
    </source>
</evidence>
<dbReference type="Gene3D" id="1.10.287.110">
    <property type="entry name" value="DnaJ domain"/>
    <property type="match status" value="1"/>
</dbReference>
<feature type="compositionally biased region" description="Basic residues" evidence="1">
    <location>
        <begin position="368"/>
        <end position="377"/>
    </location>
</feature>
<dbReference type="SUPFAM" id="SSF46565">
    <property type="entry name" value="Chaperone J-domain"/>
    <property type="match status" value="1"/>
</dbReference>
<evidence type="ECO:0000256" key="1">
    <source>
        <dbReference type="SAM" id="MobiDB-lite"/>
    </source>
</evidence>
<dbReference type="EMBL" id="VEPZ02001056">
    <property type="protein sequence ID" value="KAE8697020.1"/>
    <property type="molecule type" value="Genomic_DNA"/>
</dbReference>